<dbReference type="CDD" id="cd07377">
    <property type="entry name" value="WHTH_GntR"/>
    <property type="match status" value="1"/>
</dbReference>
<organism evidence="11">
    <name type="scientific">Intestinibacter bartlettii</name>
    <dbReference type="NCBI Taxonomy" id="261299"/>
    <lineage>
        <taxon>Bacteria</taxon>
        <taxon>Bacillati</taxon>
        <taxon>Bacillota</taxon>
        <taxon>Clostridia</taxon>
        <taxon>Peptostreptococcales</taxon>
        <taxon>Peptostreptococcaceae</taxon>
        <taxon>Intestinibacter</taxon>
    </lineage>
</organism>
<keyword evidence="9" id="KW-0804">Transcription</keyword>
<sequence>MLFFNFELNKNEPLYIQIKNYIEDLITKGLLPINSKLPSTRELCSILNVSRNSVLSAYEELKTEGLVYSIKGQGTFVKEQSSVRTSSWNVDWSLYENEYTKNVNKMDSSKNEITWKSNLISFKSISPAGDQFDMEELKRAFLNRFNLEGHKLLNYGYAQGYKPLIEFLIQYMNKKNVDSTNKDILVTNGFTEALNIVISSLTKPGDYILCENPTHNVSLKIFKSYNLNILPMNLDKNNLDFESINDTLKKYKGKIKFVYITPSYNNPTGIVLSPEDRFKFYNIMKENNIAIIEDGFNEELLYSSSHIFPICSLDNKNNGVIYIGSFSKILFPGMRIGWIFGDKNLIDRLVSVKRSINMHVSFLDQGILYDYLKNSNFDKYLKKIRKYYGDKFNFALQCANKYIDYEYVLGDGGLHLFFKLKDIDTRYLLQKCYEKGVIFMPGDVFFINENQNNFMRLGFSRLEKDEIEKGIKIIGETIDEIKKSVL</sequence>
<evidence type="ECO:0000256" key="1">
    <source>
        <dbReference type="ARBA" id="ARBA00001933"/>
    </source>
</evidence>
<keyword evidence="4 11" id="KW-0032">Aminotransferase</keyword>
<evidence type="ECO:0000256" key="4">
    <source>
        <dbReference type="ARBA" id="ARBA00022576"/>
    </source>
</evidence>
<accession>A0A6N3FPD5</accession>
<gene>
    <name evidence="11" type="primary">lysN_1</name>
    <name evidence="11" type="ORF">IBLFYP30_00510</name>
</gene>
<reference evidence="11" key="1">
    <citation type="submission" date="2019-11" db="EMBL/GenBank/DDBJ databases">
        <authorList>
            <person name="Feng L."/>
        </authorList>
    </citation>
    <scope>NUCLEOTIDE SEQUENCE</scope>
    <source>
        <strain evidence="11">IbartlettiiLFYP30</strain>
    </source>
</reference>
<dbReference type="PANTHER" id="PTHR42790">
    <property type="entry name" value="AMINOTRANSFERASE"/>
    <property type="match status" value="1"/>
</dbReference>
<dbReference type="SUPFAM" id="SSF46785">
    <property type="entry name" value="Winged helix' DNA-binding domain"/>
    <property type="match status" value="1"/>
</dbReference>
<dbReference type="InterPro" id="IPR015424">
    <property type="entry name" value="PyrdxlP-dep_Trfase"/>
</dbReference>
<evidence type="ECO:0000256" key="3">
    <source>
        <dbReference type="ARBA" id="ARBA00015123"/>
    </source>
</evidence>
<keyword evidence="6" id="KW-0663">Pyridoxal phosphate</keyword>
<dbReference type="GO" id="GO:0030170">
    <property type="term" value="F:pyridoxal phosphate binding"/>
    <property type="evidence" value="ECO:0007669"/>
    <property type="project" value="InterPro"/>
</dbReference>
<dbReference type="PANTHER" id="PTHR42790:SF8">
    <property type="entry name" value="GNTR-FAMILY TRANSCRIPTIONAL REGULATOR"/>
    <property type="match status" value="1"/>
</dbReference>
<dbReference type="GO" id="GO:0008483">
    <property type="term" value="F:transaminase activity"/>
    <property type="evidence" value="ECO:0007669"/>
    <property type="project" value="UniProtKB-KW"/>
</dbReference>
<dbReference type="InterPro" id="IPR050859">
    <property type="entry name" value="Class-I_PLP-dep_aminotransf"/>
</dbReference>
<evidence type="ECO:0000256" key="6">
    <source>
        <dbReference type="ARBA" id="ARBA00022898"/>
    </source>
</evidence>
<feature type="domain" description="HTH gntR-type" evidence="10">
    <location>
        <begin position="12"/>
        <end position="80"/>
    </location>
</feature>
<comment type="cofactor">
    <cofactor evidence="1">
        <name>pyridoxal 5'-phosphate</name>
        <dbReference type="ChEBI" id="CHEBI:597326"/>
    </cofactor>
</comment>
<evidence type="ECO:0000256" key="7">
    <source>
        <dbReference type="ARBA" id="ARBA00023015"/>
    </source>
</evidence>
<dbReference type="InterPro" id="IPR015422">
    <property type="entry name" value="PyrdxlP-dep_Trfase_small"/>
</dbReference>
<keyword evidence="5 11" id="KW-0808">Transferase</keyword>
<dbReference type="GO" id="GO:1901605">
    <property type="term" value="P:alpha-amino acid metabolic process"/>
    <property type="evidence" value="ECO:0007669"/>
    <property type="project" value="TreeGrafter"/>
</dbReference>
<evidence type="ECO:0000256" key="5">
    <source>
        <dbReference type="ARBA" id="ARBA00022679"/>
    </source>
</evidence>
<dbReference type="Pfam" id="PF00155">
    <property type="entry name" value="Aminotran_1_2"/>
    <property type="match status" value="1"/>
</dbReference>
<dbReference type="PROSITE" id="PS50949">
    <property type="entry name" value="HTH_GNTR"/>
    <property type="match status" value="1"/>
</dbReference>
<dbReference type="PRINTS" id="PR00035">
    <property type="entry name" value="HTHGNTR"/>
</dbReference>
<dbReference type="InterPro" id="IPR036388">
    <property type="entry name" value="WH-like_DNA-bd_sf"/>
</dbReference>
<evidence type="ECO:0000256" key="2">
    <source>
        <dbReference type="ARBA" id="ARBA00005384"/>
    </source>
</evidence>
<dbReference type="SMART" id="SM00345">
    <property type="entry name" value="HTH_GNTR"/>
    <property type="match status" value="1"/>
</dbReference>
<comment type="similarity">
    <text evidence="2">In the C-terminal section; belongs to the class-I pyridoxal-phosphate-dependent aminotransferase family.</text>
</comment>
<dbReference type="AlphaFoldDB" id="A0A6N3FPD5"/>
<dbReference type="GO" id="GO:0003700">
    <property type="term" value="F:DNA-binding transcription factor activity"/>
    <property type="evidence" value="ECO:0007669"/>
    <property type="project" value="InterPro"/>
</dbReference>
<dbReference type="SUPFAM" id="SSF53383">
    <property type="entry name" value="PLP-dependent transferases"/>
    <property type="match status" value="1"/>
</dbReference>
<evidence type="ECO:0000313" key="11">
    <source>
        <dbReference type="EMBL" id="VYU54072.1"/>
    </source>
</evidence>
<dbReference type="InterPro" id="IPR000524">
    <property type="entry name" value="Tscrpt_reg_HTH_GntR"/>
</dbReference>
<name>A0A6N3FPD5_9FIRM</name>
<dbReference type="Gene3D" id="3.90.1150.10">
    <property type="entry name" value="Aspartate Aminotransferase, domain 1"/>
    <property type="match status" value="1"/>
</dbReference>
<evidence type="ECO:0000259" key="10">
    <source>
        <dbReference type="PROSITE" id="PS50949"/>
    </source>
</evidence>
<keyword evidence="8" id="KW-0238">DNA-binding</keyword>
<evidence type="ECO:0000256" key="8">
    <source>
        <dbReference type="ARBA" id="ARBA00023125"/>
    </source>
</evidence>
<dbReference type="InterPro" id="IPR015421">
    <property type="entry name" value="PyrdxlP-dep_Trfase_major"/>
</dbReference>
<dbReference type="Gene3D" id="1.10.10.10">
    <property type="entry name" value="Winged helix-like DNA-binding domain superfamily/Winged helix DNA-binding domain"/>
    <property type="match status" value="1"/>
</dbReference>
<evidence type="ECO:0000256" key="9">
    <source>
        <dbReference type="ARBA" id="ARBA00023163"/>
    </source>
</evidence>
<dbReference type="GO" id="GO:0003677">
    <property type="term" value="F:DNA binding"/>
    <property type="evidence" value="ECO:0007669"/>
    <property type="project" value="UniProtKB-KW"/>
</dbReference>
<dbReference type="Gene3D" id="3.40.640.10">
    <property type="entry name" value="Type I PLP-dependent aspartate aminotransferase-like (Major domain)"/>
    <property type="match status" value="1"/>
</dbReference>
<dbReference type="InterPro" id="IPR004839">
    <property type="entry name" value="Aminotransferase_I/II_large"/>
</dbReference>
<dbReference type="EMBL" id="CACRUE010000045">
    <property type="protein sequence ID" value="VYU54072.1"/>
    <property type="molecule type" value="Genomic_DNA"/>
</dbReference>
<keyword evidence="7" id="KW-0805">Transcription regulation</keyword>
<dbReference type="InterPro" id="IPR036390">
    <property type="entry name" value="WH_DNA-bd_sf"/>
</dbReference>
<protein>
    <recommendedName>
        <fullName evidence="3">HTH-type transcriptional regulator NorG</fullName>
    </recommendedName>
</protein>
<dbReference type="Pfam" id="PF00392">
    <property type="entry name" value="GntR"/>
    <property type="match status" value="1"/>
</dbReference>
<dbReference type="CDD" id="cd00609">
    <property type="entry name" value="AAT_like"/>
    <property type="match status" value="1"/>
</dbReference>
<proteinExistence type="inferred from homology"/>
<dbReference type="RefSeq" id="WP_024038296.1">
    <property type="nucleotide sequence ID" value="NZ_CACRUE010000045.1"/>
</dbReference>